<evidence type="ECO:0000259" key="13">
    <source>
        <dbReference type="PROSITE" id="PS50235"/>
    </source>
</evidence>
<dbReference type="InterPro" id="IPR050185">
    <property type="entry name" value="Ub_carboxyl-term_hydrolase"/>
</dbReference>
<dbReference type="GeneTree" id="ENSGT00940000161289"/>
<dbReference type="GO" id="GO:0004843">
    <property type="term" value="F:cysteine-type deubiquitinase activity"/>
    <property type="evidence" value="ECO:0007669"/>
    <property type="project" value="UniProtKB-UniRule"/>
</dbReference>
<proteinExistence type="inferred from homology"/>
<evidence type="ECO:0000256" key="2">
    <source>
        <dbReference type="ARBA" id="ARBA00004556"/>
    </source>
</evidence>
<dbReference type="InterPro" id="IPR028889">
    <property type="entry name" value="USP"/>
</dbReference>
<dbReference type="Gene3D" id="3.90.70.10">
    <property type="entry name" value="Cysteine proteinases"/>
    <property type="match status" value="1"/>
</dbReference>
<dbReference type="EC" id="3.4.19.12" evidence="12"/>
<dbReference type="Pfam" id="PF00443">
    <property type="entry name" value="UCH"/>
    <property type="match status" value="1"/>
</dbReference>
<evidence type="ECO:0000313" key="15">
    <source>
        <dbReference type="Proteomes" id="UP000694580"/>
    </source>
</evidence>
<keyword evidence="8 12" id="KW-0788">Thiol protease</keyword>
<dbReference type="PANTHER" id="PTHR21646">
    <property type="entry name" value="UBIQUITIN CARBOXYL-TERMINAL HYDROLASE"/>
    <property type="match status" value="1"/>
</dbReference>
<comment type="catalytic activity">
    <reaction evidence="1 12">
        <text>Thiol-dependent hydrolysis of ester, thioester, amide, peptide and isopeptide bonds formed by the C-terminal Gly of ubiquitin (a 76-residue protein attached to proteins as an intracellular targeting signal).</text>
        <dbReference type="EC" id="3.4.19.12"/>
    </reaction>
</comment>
<reference evidence="14" key="2">
    <citation type="submission" date="2025-08" db="UniProtKB">
        <authorList>
            <consortium name="Ensembl"/>
        </authorList>
    </citation>
    <scope>IDENTIFICATION</scope>
</reference>
<dbReference type="GO" id="GO:0046872">
    <property type="term" value="F:metal ion binding"/>
    <property type="evidence" value="ECO:0007669"/>
    <property type="project" value="UniProtKB-KW"/>
</dbReference>
<keyword evidence="6 12" id="KW-0833">Ubl conjugation pathway</keyword>
<keyword evidence="7 12" id="KW-0378">Hydrolase</keyword>
<keyword evidence="9" id="KW-0862">Zinc</keyword>
<dbReference type="PROSITE" id="PS50235">
    <property type="entry name" value="USP_3"/>
    <property type="match status" value="1"/>
</dbReference>
<dbReference type="GO" id="GO:0048471">
    <property type="term" value="C:perinuclear region of cytoplasm"/>
    <property type="evidence" value="ECO:0007669"/>
    <property type="project" value="UniProtKB-SubCell"/>
</dbReference>
<evidence type="ECO:0000313" key="14">
    <source>
        <dbReference type="Ensembl" id="ENSDCDP00010055008.1"/>
    </source>
</evidence>
<dbReference type="InterPro" id="IPR038765">
    <property type="entry name" value="Papain-like_cys_pep_sf"/>
</dbReference>
<comment type="similarity">
    <text evidence="11">Belongs to the peptidase C19 family. USP2 subfamily.</text>
</comment>
<protein>
    <recommendedName>
        <fullName evidence="12">Ubiquitin carboxyl-terminal hydrolase</fullName>
        <ecNumber evidence="12">3.4.19.12</ecNumber>
    </recommendedName>
</protein>
<evidence type="ECO:0000256" key="11">
    <source>
        <dbReference type="ARBA" id="ARBA00037943"/>
    </source>
</evidence>
<sequence>MPSIRQSYTVTVPEEPPAAAFTLLKPDVRRKSAAVSGSVLVSTFVGLLIHQAKNSKSVQGLVGLRNLGNTCFMNSILQCLSNTESLRDYCLHKSHRRDLNNNNRTNTALMEEFAKLIQTLWTSSGSEAVSPSEFKTQIQRYAPRFVGYNQQDAQEFLRFLLDGLHNEVNRVTVRPRGNMEDFDHLPDEEKGRKMWSKYLEREDSKIVDLFVGQLKSSLTCCECGYCSTVFDPFWDLSLPIAKKGYGEVSLMDCMRLFTKEDVLDGDEKPTCYRCKARRRCTKKFTVQKFPKILVLHLKRFSEARVRTSKLSTFVNFPLKDLDLREFASGSSVDAVYNLYAVSNHSGTTMGGHYTAYCRNPSPGEWYTFNDSSYFSPGYSVKCTAFILSLFSQRARCTFTSLPLTPSLNPPPFFQPSVP</sequence>
<dbReference type="PANTHER" id="PTHR21646:SF17">
    <property type="entry name" value="UBIQUITIN CARBOXYL-TERMINAL HYDROLASE 2"/>
    <property type="match status" value="1"/>
</dbReference>
<dbReference type="AlphaFoldDB" id="A0AAY4EBL6"/>
<evidence type="ECO:0000256" key="6">
    <source>
        <dbReference type="ARBA" id="ARBA00022786"/>
    </source>
</evidence>
<evidence type="ECO:0000256" key="4">
    <source>
        <dbReference type="ARBA" id="ARBA00022670"/>
    </source>
</evidence>
<dbReference type="Ensembl" id="ENSDCDT00010065602.1">
    <property type="protein sequence ID" value="ENSDCDP00010055008.1"/>
    <property type="gene ID" value="ENSDCDG00010031608.1"/>
</dbReference>
<evidence type="ECO:0000256" key="10">
    <source>
        <dbReference type="ARBA" id="ARBA00023108"/>
    </source>
</evidence>
<organism evidence="14 15">
    <name type="scientific">Denticeps clupeoides</name>
    <name type="common">denticle herring</name>
    <dbReference type="NCBI Taxonomy" id="299321"/>
    <lineage>
        <taxon>Eukaryota</taxon>
        <taxon>Metazoa</taxon>
        <taxon>Chordata</taxon>
        <taxon>Craniata</taxon>
        <taxon>Vertebrata</taxon>
        <taxon>Euteleostomi</taxon>
        <taxon>Actinopterygii</taxon>
        <taxon>Neopterygii</taxon>
        <taxon>Teleostei</taxon>
        <taxon>Clupei</taxon>
        <taxon>Clupeiformes</taxon>
        <taxon>Denticipitoidei</taxon>
        <taxon>Denticipitidae</taxon>
        <taxon>Denticeps</taxon>
    </lineage>
</organism>
<dbReference type="CDD" id="cd02674">
    <property type="entry name" value="Peptidase_C19R"/>
    <property type="match status" value="1"/>
</dbReference>
<dbReference type="PROSITE" id="PS00973">
    <property type="entry name" value="USP_2"/>
    <property type="match status" value="1"/>
</dbReference>
<keyword evidence="4 12" id="KW-0645">Protease</keyword>
<feature type="domain" description="USP" evidence="13">
    <location>
        <begin position="62"/>
        <end position="392"/>
    </location>
</feature>
<accession>A0AAY4EBL6</accession>
<evidence type="ECO:0000256" key="7">
    <source>
        <dbReference type="ARBA" id="ARBA00022801"/>
    </source>
</evidence>
<keyword evidence="5" id="KW-0479">Metal-binding</keyword>
<keyword evidence="3" id="KW-0963">Cytoplasm</keyword>
<evidence type="ECO:0000256" key="12">
    <source>
        <dbReference type="RuleBase" id="RU366025"/>
    </source>
</evidence>
<evidence type="ECO:0000256" key="1">
    <source>
        <dbReference type="ARBA" id="ARBA00000707"/>
    </source>
</evidence>
<comment type="subcellular location">
    <subcellularLocation>
        <location evidence="2">Cytoplasm</location>
        <location evidence="2">Perinuclear region</location>
    </subcellularLocation>
</comment>
<dbReference type="PROSITE" id="PS00972">
    <property type="entry name" value="USP_1"/>
    <property type="match status" value="1"/>
</dbReference>
<dbReference type="GO" id="GO:0016579">
    <property type="term" value="P:protein deubiquitination"/>
    <property type="evidence" value="ECO:0007669"/>
    <property type="project" value="InterPro"/>
</dbReference>
<dbReference type="InterPro" id="IPR018200">
    <property type="entry name" value="USP_CS"/>
</dbReference>
<evidence type="ECO:0000256" key="3">
    <source>
        <dbReference type="ARBA" id="ARBA00022490"/>
    </source>
</evidence>
<evidence type="ECO:0000256" key="9">
    <source>
        <dbReference type="ARBA" id="ARBA00022833"/>
    </source>
</evidence>
<keyword evidence="10" id="KW-0090">Biological rhythms</keyword>
<evidence type="ECO:0000256" key="8">
    <source>
        <dbReference type="ARBA" id="ARBA00022807"/>
    </source>
</evidence>
<dbReference type="GO" id="GO:0048511">
    <property type="term" value="P:rhythmic process"/>
    <property type="evidence" value="ECO:0007669"/>
    <property type="project" value="UniProtKB-KW"/>
</dbReference>
<dbReference type="Proteomes" id="UP000694580">
    <property type="component" value="Chromosome 19"/>
</dbReference>
<dbReference type="FunFam" id="3.90.70.10:FF:000024">
    <property type="entry name" value="Ubiquitin carboxyl-terminal hydrolase 2"/>
    <property type="match status" value="1"/>
</dbReference>
<gene>
    <name evidence="14" type="primary">usp2a</name>
</gene>
<keyword evidence="15" id="KW-1185">Reference proteome</keyword>
<dbReference type="SUPFAM" id="SSF54001">
    <property type="entry name" value="Cysteine proteinases"/>
    <property type="match status" value="1"/>
</dbReference>
<reference evidence="14 15" key="1">
    <citation type="submission" date="2020-06" db="EMBL/GenBank/DDBJ databases">
        <authorList>
            <consortium name="Wellcome Sanger Institute Data Sharing"/>
        </authorList>
    </citation>
    <scope>NUCLEOTIDE SEQUENCE [LARGE SCALE GENOMIC DNA]</scope>
</reference>
<dbReference type="GO" id="GO:0006508">
    <property type="term" value="P:proteolysis"/>
    <property type="evidence" value="ECO:0007669"/>
    <property type="project" value="UniProtKB-KW"/>
</dbReference>
<evidence type="ECO:0000256" key="5">
    <source>
        <dbReference type="ARBA" id="ARBA00022723"/>
    </source>
</evidence>
<dbReference type="InterPro" id="IPR001394">
    <property type="entry name" value="Peptidase_C19_UCH"/>
</dbReference>
<name>A0AAY4EBL6_9TELE</name>
<reference evidence="14" key="3">
    <citation type="submission" date="2025-09" db="UniProtKB">
        <authorList>
            <consortium name="Ensembl"/>
        </authorList>
    </citation>
    <scope>IDENTIFICATION</scope>
</reference>